<reference evidence="5 6" key="1">
    <citation type="submission" date="2023-01" db="EMBL/GenBank/DDBJ databases">
        <title>Analysis of 21 Apiospora genomes using comparative genomics revels a genus with tremendous synthesis potential of carbohydrate active enzymes and secondary metabolites.</title>
        <authorList>
            <person name="Sorensen T."/>
        </authorList>
    </citation>
    <scope>NUCLEOTIDE SEQUENCE [LARGE SCALE GENOMIC DNA]</scope>
    <source>
        <strain evidence="5 6">CBS 24483</strain>
    </source>
</reference>
<dbReference type="Pfam" id="PF13622">
    <property type="entry name" value="4HBT_3"/>
    <property type="match status" value="1"/>
</dbReference>
<comment type="similarity">
    <text evidence="1">Belongs to the C/M/P thioester hydrolase family.</text>
</comment>
<organism evidence="5 6">
    <name type="scientific">Apiospora aurea</name>
    <dbReference type="NCBI Taxonomy" id="335848"/>
    <lineage>
        <taxon>Eukaryota</taxon>
        <taxon>Fungi</taxon>
        <taxon>Dikarya</taxon>
        <taxon>Ascomycota</taxon>
        <taxon>Pezizomycotina</taxon>
        <taxon>Sordariomycetes</taxon>
        <taxon>Xylariomycetidae</taxon>
        <taxon>Amphisphaeriales</taxon>
        <taxon>Apiosporaceae</taxon>
        <taxon>Apiospora</taxon>
    </lineage>
</organism>
<feature type="domain" description="Acyl-CoA thioesterase-like C-terminal" evidence="4">
    <location>
        <begin position="180"/>
        <end position="317"/>
    </location>
</feature>
<keyword evidence="6" id="KW-1185">Reference proteome</keyword>
<dbReference type="InterPro" id="IPR029069">
    <property type="entry name" value="HotDog_dom_sf"/>
</dbReference>
<evidence type="ECO:0008006" key="7">
    <source>
        <dbReference type="Google" id="ProtNLM"/>
    </source>
</evidence>
<dbReference type="EMBL" id="JAQQWE010000010">
    <property type="protein sequence ID" value="KAK7937840.1"/>
    <property type="molecule type" value="Genomic_DNA"/>
</dbReference>
<dbReference type="Proteomes" id="UP001391051">
    <property type="component" value="Unassembled WGS sequence"/>
</dbReference>
<evidence type="ECO:0000313" key="6">
    <source>
        <dbReference type="Proteomes" id="UP001391051"/>
    </source>
</evidence>
<evidence type="ECO:0000259" key="3">
    <source>
        <dbReference type="Pfam" id="PF13622"/>
    </source>
</evidence>
<name>A0ABR1PUA9_9PEZI</name>
<dbReference type="CDD" id="cd03445">
    <property type="entry name" value="Thioesterase_II_repeat2"/>
    <property type="match status" value="1"/>
</dbReference>
<dbReference type="PANTHER" id="PTHR11066:SF34">
    <property type="entry name" value="ACYL-COENZYME A THIOESTERASE 8"/>
    <property type="match status" value="1"/>
</dbReference>
<keyword evidence="2" id="KW-0378">Hydrolase</keyword>
<evidence type="ECO:0000256" key="1">
    <source>
        <dbReference type="ARBA" id="ARBA00006538"/>
    </source>
</evidence>
<dbReference type="Pfam" id="PF20789">
    <property type="entry name" value="4HBT_3C"/>
    <property type="match status" value="1"/>
</dbReference>
<evidence type="ECO:0000313" key="5">
    <source>
        <dbReference type="EMBL" id="KAK7937840.1"/>
    </source>
</evidence>
<dbReference type="InterPro" id="IPR049450">
    <property type="entry name" value="ACOT8-like_C"/>
</dbReference>
<protein>
    <recommendedName>
        <fullName evidence="7">Acyl-CoA thioesterase</fullName>
    </recommendedName>
</protein>
<dbReference type="InterPro" id="IPR003703">
    <property type="entry name" value="Acyl_CoA_thio"/>
</dbReference>
<comment type="caution">
    <text evidence="5">The sequence shown here is derived from an EMBL/GenBank/DDBJ whole genome shotgun (WGS) entry which is preliminary data.</text>
</comment>
<dbReference type="InterPro" id="IPR042171">
    <property type="entry name" value="Acyl-CoA_hotdog"/>
</dbReference>
<feature type="domain" description="Acyl-CoA thioesterase-like N-terminal HotDog" evidence="3">
    <location>
        <begin position="36"/>
        <end position="109"/>
    </location>
</feature>
<gene>
    <name evidence="5" type="ORF">PG986_014708</name>
</gene>
<evidence type="ECO:0000259" key="4">
    <source>
        <dbReference type="Pfam" id="PF20789"/>
    </source>
</evidence>
<dbReference type="InterPro" id="IPR049449">
    <property type="entry name" value="TesB_ACOT8-like_N"/>
</dbReference>
<dbReference type="CDD" id="cd03444">
    <property type="entry name" value="Thioesterase_II_repeat1"/>
    <property type="match status" value="1"/>
</dbReference>
<proteinExistence type="inferred from homology"/>
<dbReference type="GeneID" id="92083992"/>
<dbReference type="RefSeq" id="XP_066693168.1">
    <property type="nucleotide sequence ID" value="XM_066850930.1"/>
</dbReference>
<dbReference type="Gene3D" id="2.40.160.210">
    <property type="entry name" value="Acyl-CoA thioesterase, double hotdog domain"/>
    <property type="match status" value="1"/>
</dbReference>
<dbReference type="PANTHER" id="PTHR11066">
    <property type="entry name" value="ACYL-COA THIOESTERASE"/>
    <property type="match status" value="1"/>
</dbReference>
<dbReference type="SUPFAM" id="SSF54637">
    <property type="entry name" value="Thioesterase/thiol ester dehydrase-isomerase"/>
    <property type="match status" value="2"/>
</dbReference>
<sequence length="324" mass="35967">MAAPPSLLEALVSVVAPLPVTKPDNYANEGPLIQQPIGDGAFGGSVIGQAISAAYATVPDDFDLYSSQSSFLRPVKASRTVVYRVERTADGRSYCTRVVRATQAEGGPWLYVSILSFQKRKPRRPTAVEGRPDDHSDGLTFADAMPDMEGFAPRDLPGQGFKQMSFQIGEEKLKRMGVEADDPFEWRLLPFTKSGYGGGPSQTRIRGYVRANNASTPLTLSDPVNLASMALLSDQSLFELWLFQNWDSIPREWRELAMTISLNSRISFHDPTARAEEWMVCESRISWGADGRLSAEQRFWNRDTGELLMTSTQDVVVSRPKPRL</sequence>
<accession>A0ABR1PUA9</accession>
<evidence type="ECO:0000256" key="2">
    <source>
        <dbReference type="ARBA" id="ARBA00022801"/>
    </source>
</evidence>